<dbReference type="InterPro" id="IPR000639">
    <property type="entry name" value="Epox_hydrolase-like"/>
</dbReference>
<evidence type="ECO:0000256" key="1">
    <source>
        <dbReference type="ARBA" id="ARBA00022801"/>
    </source>
</evidence>
<protein>
    <submittedName>
        <fullName evidence="3">Epoxide hydrolase</fullName>
    </submittedName>
</protein>
<dbReference type="STRING" id="860235.AOZ06_42200"/>
<sequence>MHVAESGAGPLVLLLHGFPEGWYSWRHQLVALAEAGFHAVAPDQRGYGRTSKPSAVADYTMLHLVGDVVGLVDALGEDQAVVVGHDWGAAVAWHTALLRPDRVRGVAGLSVPFRPRGPVAPLSTVPSGFYLAHFQEPGVADAELAADPRDFLQRILYGASGDAPERSTMVVPPGGTFVDIWPRPDRLPGWLTAADLDTYAGEFADGFTGGLNWYRNLDRNWELTAAWHSAKIQPRALFMIGDRDPVLSFNRVDTLAGAVPNLARSLTVAGAGHWIQQERPDLVSGELAEFAASSRQ</sequence>
<name>A0A0N9I5V8_9PSEU</name>
<reference evidence="3 4" key="1">
    <citation type="submission" date="2015-07" db="EMBL/GenBank/DDBJ databases">
        <title>Genome sequencing of Kibdelosporangium phytohabitans.</title>
        <authorList>
            <person name="Qin S."/>
            <person name="Xing K."/>
        </authorList>
    </citation>
    <scope>NUCLEOTIDE SEQUENCE [LARGE SCALE GENOMIC DNA]</scope>
    <source>
        <strain evidence="3 4">KLBMP1111</strain>
    </source>
</reference>
<dbReference type="PANTHER" id="PTHR43329">
    <property type="entry name" value="EPOXIDE HYDROLASE"/>
    <property type="match status" value="1"/>
</dbReference>
<organism evidence="3 4">
    <name type="scientific">Kibdelosporangium phytohabitans</name>
    <dbReference type="NCBI Taxonomy" id="860235"/>
    <lineage>
        <taxon>Bacteria</taxon>
        <taxon>Bacillati</taxon>
        <taxon>Actinomycetota</taxon>
        <taxon>Actinomycetes</taxon>
        <taxon>Pseudonocardiales</taxon>
        <taxon>Pseudonocardiaceae</taxon>
        <taxon>Kibdelosporangium</taxon>
    </lineage>
</organism>
<dbReference type="Gene3D" id="3.40.50.1820">
    <property type="entry name" value="alpha/beta hydrolase"/>
    <property type="match status" value="1"/>
</dbReference>
<evidence type="ECO:0000259" key="2">
    <source>
        <dbReference type="Pfam" id="PF00561"/>
    </source>
</evidence>
<dbReference type="GO" id="GO:0016787">
    <property type="term" value="F:hydrolase activity"/>
    <property type="evidence" value="ECO:0007669"/>
    <property type="project" value="UniProtKB-KW"/>
</dbReference>
<dbReference type="PRINTS" id="PR00412">
    <property type="entry name" value="EPOXHYDRLASE"/>
</dbReference>
<keyword evidence="4" id="KW-1185">Reference proteome</keyword>
<dbReference type="KEGG" id="kphy:AOZ06_42200"/>
<dbReference type="SUPFAM" id="SSF53474">
    <property type="entry name" value="alpha/beta-Hydrolases"/>
    <property type="match status" value="1"/>
</dbReference>
<dbReference type="AlphaFoldDB" id="A0A0N9I5V8"/>
<dbReference type="Pfam" id="PF00561">
    <property type="entry name" value="Abhydrolase_1"/>
    <property type="match status" value="1"/>
</dbReference>
<feature type="domain" description="AB hydrolase-1" evidence="2">
    <location>
        <begin position="10"/>
        <end position="280"/>
    </location>
</feature>
<dbReference type="OrthoDB" id="2987348at2"/>
<keyword evidence="1 3" id="KW-0378">Hydrolase</keyword>
<gene>
    <name evidence="3" type="ORF">AOZ06_42200</name>
</gene>
<dbReference type="Proteomes" id="UP000063699">
    <property type="component" value="Chromosome"/>
</dbReference>
<accession>A0A0N9I5V8</accession>
<proteinExistence type="predicted"/>
<dbReference type="InterPro" id="IPR000073">
    <property type="entry name" value="AB_hydrolase_1"/>
</dbReference>
<dbReference type="InterPro" id="IPR029058">
    <property type="entry name" value="AB_hydrolase_fold"/>
</dbReference>
<evidence type="ECO:0000313" key="4">
    <source>
        <dbReference type="Proteomes" id="UP000063699"/>
    </source>
</evidence>
<evidence type="ECO:0000313" key="3">
    <source>
        <dbReference type="EMBL" id="ALG15480.1"/>
    </source>
</evidence>
<dbReference type="EMBL" id="CP012752">
    <property type="protein sequence ID" value="ALG15480.1"/>
    <property type="molecule type" value="Genomic_DNA"/>
</dbReference>